<dbReference type="InterPro" id="IPR000182">
    <property type="entry name" value="GNAT_dom"/>
</dbReference>
<dbReference type="GO" id="GO:0016747">
    <property type="term" value="F:acyltransferase activity, transferring groups other than amino-acyl groups"/>
    <property type="evidence" value="ECO:0007669"/>
    <property type="project" value="InterPro"/>
</dbReference>
<dbReference type="Proteomes" id="UP000298468">
    <property type="component" value="Unassembled WGS sequence"/>
</dbReference>
<name>A0A4R9BPE0_9MICO</name>
<dbReference type="InterPro" id="IPR051531">
    <property type="entry name" value="N-acetyltransferase"/>
</dbReference>
<dbReference type="Pfam" id="PF13302">
    <property type="entry name" value="Acetyltransf_3"/>
    <property type="match status" value="1"/>
</dbReference>
<gene>
    <name evidence="2" type="ORF">E3T61_15705</name>
</gene>
<dbReference type="Gene3D" id="3.40.630.30">
    <property type="match status" value="1"/>
</dbReference>
<evidence type="ECO:0000313" key="3">
    <source>
        <dbReference type="Proteomes" id="UP000298468"/>
    </source>
</evidence>
<sequence length="200" mass="21694">MLARTPWPVASRLESERLTLTPLSVDHAAPMVSVLADDALYRFTGGEPPTLEQLRNRYAAQVVGGTQDGTQRWLNWIVNRRDAAVPVGFVQATVHLGTVLPGTVLPGTVLPNAGLPAPDGVVADLAWLIGSANQGQGLASEATRRMMRFLRGQGITGFAAFIHPDHVASQTVARHQHLHPTAHVHDGEVRWESGREQTRK</sequence>
<dbReference type="EMBL" id="SOHM01000031">
    <property type="protein sequence ID" value="TFD87265.1"/>
    <property type="molecule type" value="Genomic_DNA"/>
</dbReference>
<accession>A0A4R9BPE0</accession>
<dbReference type="OrthoDB" id="4403558at2"/>
<keyword evidence="3" id="KW-1185">Reference proteome</keyword>
<reference evidence="2 3" key="1">
    <citation type="submission" date="2019-03" db="EMBL/GenBank/DDBJ databases">
        <title>Genomics of glacier-inhabiting Cryobacterium strains.</title>
        <authorList>
            <person name="Liu Q."/>
            <person name="Xin Y.-H."/>
        </authorList>
    </citation>
    <scope>NUCLEOTIDE SEQUENCE [LARGE SCALE GENOMIC DNA]</scope>
    <source>
        <strain evidence="2 3">Sr59</strain>
    </source>
</reference>
<evidence type="ECO:0000313" key="2">
    <source>
        <dbReference type="EMBL" id="TFD87265.1"/>
    </source>
</evidence>
<dbReference type="InterPro" id="IPR016181">
    <property type="entry name" value="Acyl_CoA_acyltransferase"/>
</dbReference>
<keyword evidence="2" id="KW-0808">Transferase</keyword>
<dbReference type="SUPFAM" id="SSF55729">
    <property type="entry name" value="Acyl-CoA N-acyltransferases (Nat)"/>
    <property type="match status" value="1"/>
</dbReference>
<dbReference type="PANTHER" id="PTHR43792">
    <property type="entry name" value="GNAT FAMILY, PUTATIVE (AFU_ORTHOLOGUE AFUA_3G00765)-RELATED-RELATED"/>
    <property type="match status" value="1"/>
</dbReference>
<proteinExistence type="predicted"/>
<comment type="caution">
    <text evidence="2">The sequence shown here is derived from an EMBL/GenBank/DDBJ whole genome shotgun (WGS) entry which is preliminary data.</text>
</comment>
<organism evidence="2 3">
    <name type="scientific">Cryobacterium lactosi</name>
    <dbReference type="NCBI Taxonomy" id="1259202"/>
    <lineage>
        <taxon>Bacteria</taxon>
        <taxon>Bacillati</taxon>
        <taxon>Actinomycetota</taxon>
        <taxon>Actinomycetes</taxon>
        <taxon>Micrococcales</taxon>
        <taxon>Microbacteriaceae</taxon>
        <taxon>Cryobacterium</taxon>
    </lineage>
</organism>
<dbReference type="RefSeq" id="WP_134641746.1">
    <property type="nucleotide sequence ID" value="NZ_SOHM01000031.1"/>
</dbReference>
<evidence type="ECO:0000259" key="1">
    <source>
        <dbReference type="Pfam" id="PF13302"/>
    </source>
</evidence>
<dbReference type="PANTHER" id="PTHR43792:SF1">
    <property type="entry name" value="N-ACETYLTRANSFERASE DOMAIN-CONTAINING PROTEIN"/>
    <property type="match status" value="1"/>
</dbReference>
<protein>
    <submittedName>
        <fullName evidence="2">N-acetyltransferase</fullName>
    </submittedName>
</protein>
<dbReference type="AlphaFoldDB" id="A0A4R9BPE0"/>
<feature type="domain" description="N-acetyltransferase" evidence="1">
    <location>
        <begin position="17"/>
        <end position="175"/>
    </location>
</feature>